<evidence type="ECO:0000256" key="1">
    <source>
        <dbReference type="SAM" id="MobiDB-lite"/>
    </source>
</evidence>
<organism evidence="2 3">
    <name type="scientific">Tuber melanosporum (strain Mel28)</name>
    <name type="common">Perigord black truffle</name>
    <dbReference type="NCBI Taxonomy" id="656061"/>
    <lineage>
        <taxon>Eukaryota</taxon>
        <taxon>Fungi</taxon>
        <taxon>Dikarya</taxon>
        <taxon>Ascomycota</taxon>
        <taxon>Pezizomycotina</taxon>
        <taxon>Pezizomycetes</taxon>
        <taxon>Pezizales</taxon>
        <taxon>Tuberaceae</taxon>
        <taxon>Tuber</taxon>
    </lineage>
</organism>
<dbReference type="EMBL" id="FN430346">
    <property type="protein sequence ID" value="CAZ85278.1"/>
    <property type="molecule type" value="Genomic_DNA"/>
</dbReference>
<name>D5GL85_TUBMM</name>
<sequence length="74" mass="8345">MKERKINTSHYSLLNPILITPLIPLGSLTAPHSQSCAADNSSGNRDRNRTRTRINRGRDRGRYLLLGSYMFPCA</sequence>
<dbReference type="GeneID" id="9182072"/>
<gene>
    <name evidence="2" type="ORF">GSTUM_00010057001</name>
</gene>
<reference evidence="2 3" key="1">
    <citation type="journal article" date="2010" name="Nature">
        <title>Perigord black truffle genome uncovers evolutionary origins and mechanisms of symbiosis.</title>
        <authorList>
            <person name="Martin F."/>
            <person name="Kohler A."/>
            <person name="Murat C."/>
            <person name="Balestrini R."/>
            <person name="Coutinho P.M."/>
            <person name="Jaillon O."/>
            <person name="Montanini B."/>
            <person name="Morin E."/>
            <person name="Noel B."/>
            <person name="Percudani R."/>
            <person name="Porcel B."/>
            <person name="Rubini A."/>
            <person name="Amicucci A."/>
            <person name="Amselem J."/>
            <person name="Anthouard V."/>
            <person name="Arcioni S."/>
            <person name="Artiguenave F."/>
            <person name="Aury J.M."/>
            <person name="Ballario P."/>
            <person name="Bolchi A."/>
            <person name="Brenna A."/>
            <person name="Brun A."/>
            <person name="Buee M."/>
            <person name="Cantarel B."/>
            <person name="Chevalier G."/>
            <person name="Couloux A."/>
            <person name="Da Silva C."/>
            <person name="Denoeud F."/>
            <person name="Duplessis S."/>
            <person name="Ghignone S."/>
            <person name="Hilselberger B."/>
            <person name="Iotti M."/>
            <person name="Marcais B."/>
            <person name="Mello A."/>
            <person name="Miranda M."/>
            <person name="Pacioni G."/>
            <person name="Quesneville H."/>
            <person name="Riccioni C."/>
            <person name="Ruotolo R."/>
            <person name="Splivallo R."/>
            <person name="Stocchi V."/>
            <person name="Tisserant E."/>
            <person name="Viscomi A.R."/>
            <person name="Zambonelli A."/>
            <person name="Zampieri E."/>
            <person name="Henrissat B."/>
            <person name="Lebrun M.H."/>
            <person name="Paolocci F."/>
            <person name="Bonfante P."/>
            <person name="Ottonello S."/>
            <person name="Wincker P."/>
        </authorList>
    </citation>
    <scope>NUCLEOTIDE SEQUENCE [LARGE SCALE GENOMIC DNA]</scope>
    <source>
        <strain evidence="2 3">Mel28</strain>
    </source>
</reference>
<dbReference type="InParanoid" id="D5GL85"/>
<protein>
    <submittedName>
        <fullName evidence="2">(Perigord truffle) hypothetical protein</fullName>
    </submittedName>
</protein>
<feature type="region of interest" description="Disordered" evidence="1">
    <location>
        <begin position="31"/>
        <end position="53"/>
    </location>
</feature>
<dbReference type="AlphaFoldDB" id="D5GL85"/>
<dbReference type="Proteomes" id="UP000006911">
    <property type="component" value="Unassembled WGS sequence"/>
</dbReference>
<accession>D5GL85</accession>
<dbReference type="HOGENOM" id="CLU_2689600_0_0_1"/>
<keyword evidence="3" id="KW-1185">Reference proteome</keyword>
<evidence type="ECO:0000313" key="2">
    <source>
        <dbReference type="EMBL" id="CAZ85278.1"/>
    </source>
</evidence>
<proteinExistence type="predicted"/>
<evidence type="ECO:0000313" key="3">
    <source>
        <dbReference type="Proteomes" id="UP000006911"/>
    </source>
</evidence>
<dbReference type="KEGG" id="tml:GSTUM_00010057001"/>
<dbReference type="RefSeq" id="XP_002841087.1">
    <property type="nucleotide sequence ID" value="XM_002841041.1"/>
</dbReference>